<comment type="caution">
    <text evidence="1">The sequence shown here is derived from an EMBL/GenBank/DDBJ whole genome shotgun (WGS) entry which is preliminary data.</text>
</comment>
<sequence>MPKPNPEQTIAYAIGKRLLLPDYTSIEAALRRELRELDAEYALQTKEEDIKGLFVKYGYLDVTFQHRQTPQLLKIFCEATTVVYFNPIYKGEKAFDMDEMYAYYAKYIQAIDSLFPAEVKIVDCCLTTDEDVWFEKHFYI</sequence>
<evidence type="ECO:0000313" key="1">
    <source>
        <dbReference type="EMBL" id="MDO7846824.1"/>
    </source>
</evidence>
<protein>
    <submittedName>
        <fullName evidence="1">Uncharacterized protein</fullName>
    </submittedName>
</protein>
<name>A0ABT9AAG5_9BACT</name>
<dbReference type="EMBL" id="JAUQSX010000005">
    <property type="protein sequence ID" value="MDO7846824.1"/>
    <property type="molecule type" value="Genomic_DNA"/>
</dbReference>
<accession>A0ABT9AAG5</accession>
<keyword evidence="2" id="KW-1185">Reference proteome</keyword>
<dbReference type="RefSeq" id="WP_305011509.1">
    <property type="nucleotide sequence ID" value="NZ_JAUQSX010000005.1"/>
</dbReference>
<dbReference type="Proteomes" id="UP001167796">
    <property type="component" value="Unassembled WGS sequence"/>
</dbReference>
<organism evidence="1 2">
    <name type="scientific">Hymenobacter mellowenesis</name>
    <dbReference type="NCBI Taxonomy" id="3063995"/>
    <lineage>
        <taxon>Bacteria</taxon>
        <taxon>Pseudomonadati</taxon>
        <taxon>Bacteroidota</taxon>
        <taxon>Cytophagia</taxon>
        <taxon>Cytophagales</taxon>
        <taxon>Hymenobacteraceae</taxon>
        <taxon>Hymenobacter</taxon>
    </lineage>
</organism>
<proteinExistence type="predicted"/>
<gene>
    <name evidence="1" type="ORF">Q5H92_10685</name>
</gene>
<reference evidence="1" key="1">
    <citation type="submission" date="2023-07" db="EMBL/GenBank/DDBJ databases">
        <authorList>
            <person name="Kim M.K."/>
        </authorList>
    </citation>
    <scope>NUCLEOTIDE SEQUENCE</scope>
    <source>
        <strain evidence="1">M29</strain>
    </source>
</reference>
<evidence type="ECO:0000313" key="2">
    <source>
        <dbReference type="Proteomes" id="UP001167796"/>
    </source>
</evidence>